<feature type="domain" description="C2H2-type" evidence="8">
    <location>
        <begin position="267"/>
        <end position="294"/>
    </location>
</feature>
<evidence type="ECO:0000259" key="8">
    <source>
        <dbReference type="PROSITE" id="PS50157"/>
    </source>
</evidence>
<evidence type="ECO:0000256" key="7">
    <source>
        <dbReference type="PROSITE-ProRule" id="PRU00042"/>
    </source>
</evidence>
<feature type="non-terminal residue" evidence="9">
    <location>
        <position position="1"/>
    </location>
</feature>
<dbReference type="GO" id="GO:0010468">
    <property type="term" value="P:regulation of gene expression"/>
    <property type="evidence" value="ECO:0007669"/>
    <property type="project" value="TreeGrafter"/>
</dbReference>
<organism evidence="9 10">
    <name type="scientific">Pristionchus fissidentatus</name>
    <dbReference type="NCBI Taxonomy" id="1538716"/>
    <lineage>
        <taxon>Eukaryota</taxon>
        <taxon>Metazoa</taxon>
        <taxon>Ecdysozoa</taxon>
        <taxon>Nematoda</taxon>
        <taxon>Chromadorea</taxon>
        <taxon>Rhabditida</taxon>
        <taxon>Rhabditina</taxon>
        <taxon>Diplogasteromorpha</taxon>
        <taxon>Diplogasteroidea</taxon>
        <taxon>Neodiplogasteridae</taxon>
        <taxon>Pristionchus</taxon>
    </lineage>
</organism>
<evidence type="ECO:0000313" key="9">
    <source>
        <dbReference type="EMBL" id="GMT15923.1"/>
    </source>
</evidence>
<proteinExistence type="predicted"/>
<dbReference type="Gene3D" id="3.30.160.60">
    <property type="entry name" value="Classic Zinc Finger"/>
    <property type="match status" value="4"/>
</dbReference>
<dbReference type="InterPro" id="IPR036236">
    <property type="entry name" value="Znf_C2H2_sf"/>
</dbReference>
<keyword evidence="10" id="KW-1185">Reference proteome</keyword>
<dbReference type="AlphaFoldDB" id="A0AAV5VCJ2"/>
<dbReference type="PANTHER" id="PTHR16515:SF49">
    <property type="entry name" value="GASTRULA ZINC FINGER PROTEIN XLCGF49.1-LIKE-RELATED"/>
    <property type="match status" value="1"/>
</dbReference>
<keyword evidence="3" id="KW-0677">Repeat</keyword>
<gene>
    <name evidence="9" type="ORF">PFISCL1PPCAC_7220</name>
</gene>
<comment type="caution">
    <text evidence="9">The sequence shown here is derived from an EMBL/GenBank/DDBJ whole genome shotgun (WGS) entry which is preliminary data.</text>
</comment>
<dbReference type="Proteomes" id="UP001432322">
    <property type="component" value="Unassembled WGS sequence"/>
</dbReference>
<evidence type="ECO:0000313" key="10">
    <source>
        <dbReference type="Proteomes" id="UP001432322"/>
    </source>
</evidence>
<dbReference type="GO" id="GO:0008270">
    <property type="term" value="F:zinc ion binding"/>
    <property type="evidence" value="ECO:0007669"/>
    <property type="project" value="UniProtKB-KW"/>
</dbReference>
<keyword evidence="5" id="KW-0862">Zinc</keyword>
<dbReference type="PROSITE" id="PS50157">
    <property type="entry name" value="ZINC_FINGER_C2H2_2"/>
    <property type="match status" value="3"/>
</dbReference>
<feature type="domain" description="C2H2-type" evidence="8">
    <location>
        <begin position="295"/>
        <end position="322"/>
    </location>
</feature>
<reference evidence="9" key="1">
    <citation type="submission" date="2023-10" db="EMBL/GenBank/DDBJ databases">
        <title>Genome assembly of Pristionchus species.</title>
        <authorList>
            <person name="Yoshida K."/>
            <person name="Sommer R.J."/>
        </authorList>
    </citation>
    <scope>NUCLEOTIDE SEQUENCE</scope>
    <source>
        <strain evidence="9">RS5133</strain>
    </source>
</reference>
<dbReference type="InterPro" id="IPR050331">
    <property type="entry name" value="Zinc_finger"/>
</dbReference>
<dbReference type="SMART" id="SM00355">
    <property type="entry name" value="ZnF_C2H2"/>
    <property type="match status" value="5"/>
</dbReference>
<dbReference type="GO" id="GO:0005634">
    <property type="term" value="C:nucleus"/>
    <property type="evidence" value="ECO:0007669"/>
    <property type="project" value="UniProtKB-SubCell"/>
</dbReference>
<dbReference type="PROSITE" id="PS00028">
    <property type="entry name" value="ZINC_FINGER_C2H2_1"/>
    <property type="match status" value="4"/>
</dbReference>
<dbReference type="SUPFAM" id="SSF57667">
    <property type="entry name" value="beta-beta-alpha zinc fingers"/>
    <property type="match status" value="3"/>
</dbReference>
<name>A0AAV5VCJ2_9BILA</name>
<protein>
    <recommendedName>
        <fullName evidence="8">C2H2-type domain-containing protein</fullName>
    </recommendedName>
</protein>
<evidence type="ECO:0000256" key="6">
    <source>
        <dbReference type="ARBA" id="ARBA00023242"/>
    </source>
</evidence>
<evidence type="ECO:0000256" key="2">
    <source>
        <dbReference type="ARBA" id="ARBA00022723"/>
    </source>
</evidence>
<sequence>SFQRMASVSRSRRGSPLDEWKRKLKELARTDKIGNVLLKVLMLLDILSEAPLNFMNLEIAADLISDSATETKETDRTLSKLHLKHVLHNYNSLRDCCFMLAEAVEISVRSLIVNSSGEAKNAQDPSTSYELPAASSSLQNPLQRLTAPEIDYSTGEIILDGVVKDEIAMAENDLLHADAATESRLVDSFKAEGIAPDGINYEGLFKVEDMLEQGPSTSFNPMDAYVLPKEEAAVDVDLLNHVKDMISAESQGGTSGLRKPNGYGRQYKCKICEMTFQKHYLLKIHFLSHSGGRPFKCDHCDESFTESSFLEDHKLKHSGIRPYKCDVCSRAYALQKYLDIHYKRAHSTFNADRLTCRNCNVKFGERKSLSTHLLNVHNEKLYKCKLCNEEFDRFDEISDHKLTCK</sequence>
<keyword evidence="2" id="KW-0479">Metal-binding</keyword>
<accession>A0AAV5VCJ2</accession>
<dbReference type="Pfam" id="PF00096">
    <property type="entry name" value="zf-C2H2"/>
    <property type="match status" value="1"/>
</dbReference>
<dbReference type="EMBL" id="BTSY01000002">
    <property type="protein sequence ID" value="GMT15923.1"/>
    <property type="molecule type" value="Genomic_DNA"/>
</dbReference>
<evidence type="ECO:0000256" key="3">
    <source>
        <dbReference type="ARBA" id="ARBA00022737"/>
    </source>
</evidence>
<keyword evidence="4 7" id="KW-0863">Zinc-finger</keyword>
<keyword evidence="6" id="KW-0539">Nucleus</keyword>
<feature type="domain" description="C2H2-type" evidence="8">
    <location>
        <begin position="323"/>
        <end position="351"/>
    </location>
</feature>
<dbReference type="InterPro" id="IPR013087">
    <property type="entry name" value="Znf_C2H2_type"/>
</dbReference>
<evidence type="ECO:0000256" key="1">
    <source>
        <dbReference type="ARBA" id="ARBA00004123"/>
    </source>
</evidence>
<evidence type="ECO:0000256" key="4">
    <source>
        <dbReference type="ARBA" id="ARBA00022771"/>
    </source>
</evidence>
<comment type="subcellular location">
    <subcellularLocation>
        <location evidence="1">Nucleus</location>
    </subcellularLocation>
</comment>
<dbReference type="PANTHER" id="PTHR16515">
    <property type="entry name" value="PR DOMAIN ZINC FINGER PROTEIN"/>
    <property type="match status" value="1"/>
</dbReference>
<evidence type="ECO:0000256" key="5">
    <source>
        <dbReference type="ARBA" id="ARBA00022833"/>
    </source>
</evidence>